<dbReference type="OrthoDB" id="3134645at2759"/>
<dbReference type="InterPro" id="IPR001810">
    <property type="entry name" value="F-box_dom"/>
</dbReference>
<dbReference type="Proteomes" id="UP000054359">
    <property type="component" value="Unassembled WGS sequence"/>
</dbReference>
<feature type="domain" description="F-box" evidence="1">
    <location>
        <begin position="4"/>
        <end position="52"/>
    </location>
</feature>
<evidence type="ECO:0000313" key="3">
    <source>
        <dbReference type="Proteomes" id="UP000054359"/>
    </source>
</evidence>
<dbReference type="Gene3D" id="1.20.1280.50">
    <property type="match status" value="1"/>
</dbReference>
<protein>
    <recommendedName>
        <fullName evidence="1">F-box domain-containing protein</fullName>
    </recommendedName>
</protein>
<dbReference type="AlphaFoldDB" id="A0A087UF03"/>
<dbReference type="InterPro" id="IPR036047">
    <property type="entry name" value="F-box-like_dom_sf"/>
</dbReference>
<reference evidence="2 3" key="1">
    <citation type="submission" date="2013-11" db="EMBL/GenBank/DDBJ databases">
        <title>Genome sequencing of Stegodyphus mimosarum.</title>
        <authorList>
            <person name="Bechsgaard J."/>
        </authorList>
    </citation>
    <scope>NUCLEOTIDE SEQUENCE [LARGE SCALE GENOMIC DNA]</scope>
</reference>
<evidence type="ECO:0000313" key="2">
    <source>
        <dbReference type="EMBL" id="KFM75942.1"/>
    </source>
</evidence>
<keyword evidence="3" id="KW-1185">Reference proteome</keyword>
<name>A0A087UF03_STEMI</name>
<dbReference type="Pfam" id="PF12937">
    <property type="entry name" value="F-box-like"/>
    <property type="match status" value="1"/>
</dbReference>
<accession>A0A087UF03</accession>
<sequence>MGSWKDLPREILINIFHSYLTTENQKRLLRTVAPVCLEWEEACMDSYLWRTFDGHLDFLELKELSSKGYLQHTEILKFSHINDQHSVIEFDEIFNGLPN</sequence>
<proteinExistence type="predicted"/>
<organism evidence="2 3">
    <name type="scientific">Stegodyphus mimosarum</name>
    <name type="common">African social velvet spider</name>
    <dbReference type="NCBI Taxonomy" id="407821"/>
    <lineage>
        <taxon>Eukaryota</taxon>
        <taxon>Metazoa</taxon>
        <taxon>Ecdysozoa</taxon>
        <taxon>Arthropoda</taxon>
        <taxon>Chelicerata</taxon>
        <taxon>Arachnida</taxon>
        <taxon>Araneae</taxon>
        <taxon>Araneomorphae</taxon>
        <taxon>Entelegynae</taxon>
        <taxon>Eresoidea</taxon>
        <taxon>Eresidae</taxon>
        <taxon>Stegodyphus</taxon>
    </lineage>
</organism>
<gene>
    <name evidence="2" type="ORF">X975_24568</name>
</gene>
<dbReference type="EMBL" id="KK119525">
    <property type="protein sequence ID" value="KFM75942.1"/>
    <property type="molecule type" value="Genomic_DNA"/>
</dbReference>
<feature type="non-terminal residue" evidence="2">
    <location>
        <position position="99"/>
    </location>
</feature>
<evidence type="ECO:0000259" key="1">
    <source>
        <dbReference type="Pfam" id="PF12937"/>
    </source>
</evidence>
<dbReference type="SUPFAM" id="SSF81383">
    <property type="entry name" value="F-box domain"/>
    <property type="match status" value="1"/>
</dbReference>